<dbReference type="EMBL" id="CAKKLH010000157">
    <property type="protein sequence ID" value="CAH0104811.1"/>
    <property type="molecule type" value="Genomic_DNA"/>
</dbReference>
<dbReference type="InterPro" id="IPR013783">
    <property type="entry name" value="Ig-like_fold"/>
</dbReference>
<dbReference type="GO" id="GO:0051298">
    <property type="term" value="P:centrosome duplication"/>
    <property type="evidence" value="ECO:0007669"/>
    <property type="project" value="InterPro"/>
</dbReference>
<organism evidence="2 3">
    <name type="scientific">Daphnia galeata</name>
    <dbReference type="NCBI Taxonomy" id="27404"/>
    <lineage>
        <taxon>Eukaryota</taxon>
        <taxon>Metazoa</taxon>
        <taxon>Ecdysozoa</taxon>
        <taxon>Arthropoda</taxon>
        <taxon>Crustacea</taxon>
        <taxon>Branchiopoda</taxon>
        <taxon>Diplostraca</taxon>
        <taxon>Cladocera</taxon>
        <taxon>Anomopoda</taxon>
        <taxon>Daphniidae</taxon>
        <taxon>Daphnia</taxon>
    </lineage>
</organism>
<reference evidence="2" key="1">
    <citation type="submission" date="2021-11" db="EMBL/GenBank/DDBJ databases">
        <authorList>
            <person name="Schell T."/>
        </authorList>
    </citation>
    <scope>NUCLEOTIDE SEQUENCE</scope>
    <source>
        <strain evidence="2">M5</strain>
    </source>
</reference>
<dbReference type="Proteomes" id="UP000789390">
    <property type="component" value="Unassembled WGS sequence"/>
</dbReference>
<dbReference type="GO" id="GO:0071539">
    <property type="term" value="P:protein localization to centrosome"/>
    <property type="evidence" value="ECO:0007669"/>
    <property type="project" value="InterPro"/>
</dbReference>
<dbReference type="GO" id="GO:0090222">
    <property type="term" value="P:centrosome-templated microtubule nucleation"/>
    <property type="evidence" value="ECO:0007669"/>
    <property type="project" value="InterPro"/>
</dbReference>
<dbReference type="InterPro" id="IPR000535">
    <property type="entry name" value="MSP_dom"/>
</dbReference>
<dbReference type="InterPro" id="IPR039103">
    <property type="entry name" value="Spd-2/CEP192"/>
</dbReference>
<evidence type="ECO:0000313" key="3">
    <source>
        <dbReference type="Proteomes" id="UP000789390"/>
    </source>
</evidence>
<sequence>MSLLKIEPENELIFRGPFNEPVSVVMKLSNNGEKPVAFKIKVTELGFKYHVTPFQGVLGQKEAVPIQVTLMPFDPNVNRKQDKIKVLSVLAPEGDFKIKNLWEESTVEIHEWKLKCVLEIPDVEGSSAATPAVSVNSSAKSQPEADFIECQVCVFEPPHQGPLVKFNKSQVYFGGARIGQTPKQNVVQFIVVRNESHTQALGLEVCIKGSNDFFVSGENRSLVSRRNFQLEPRQECSLELVFQPDSLGPLTAKLHVYPSAKQVKYIIYLFGYGGSSHIQQLAHITKGPEQTLAPKFKGTFWNCQLVLENRGNVAGFAFIQPLQENGKVMESSDQCIVFPQCCLVNAGDFKRIQIHIHPSKNGTSLKLRLVWGDEPLRARWIRCIANGTPIKPTSEIDWAISSMLLQLECNEDNYSSSPDISEEDMALFFKNTIVEEIGVILKEAVHEQFNKDVDTKSLYPAEELLGEPNLNEIFKIQRDRFDKRTSSAVWKTPPSNYID</sequence>
<dbReference type="OrthoDB" id="264603at2759"/>
<dbReference type="Pfam" id="PF22073">
    <property type="entry name" value="Cep192_D4"/>
    <property type="match status" value="1"/>
</dbReference>
<dbReference type="GO" id="GO:0019901">
    <property type="term" value="F:protein kinase binding"/>
    <property type="evidence" value="ECO:0007669"/>
    <property type="project" value="TreeGrafter"/>
</dbReference>
<protein>
    <recommendedName>
        <fullName evidence="1">MSP domain-containing protein</fullName>
    </recommendedName>
</protein>
<dbReference type="GO" id="GO:0005737">
    <property type="term" value="C:cytoplasm"/>
    <property type="evidence" value="ECO:0007669"/>
    <property type="project" value="TreeGrafter"/>
</dbReference>
<name>A0A8J2RKC6_9CRUS</name>
<dbReference type="GO" id="GO:0090307">
    <property type="term" value="P:mitotic spindle assembly"/>
    <property type="evidence" value="ECO:0007669"/>
    <property type="project" value="TreeGrafter"/>
</dbReference>
<evidence type="ECO:0000313" key="2">
    <source>
        <dbReference type="EMBL" id="CAH0104811.1"/>
    </source>
</evidence>
<dbReference type="Gene3D" id="2.60.40.10">
    <property type="entry name" value="Immunoglobulins"/>
    <property type="match status" value="2"/>
</dbReference>
<proteinExistence type="predicted"/>
<dbReference type="InterPro" id="IPR008962">
    <property type="entry name" value="PapD-like_sf"/>
</dbReference>
<dbReference type="PROSITE" id="PS50202">
    <property type="entry name" value="MSP"/>
    <property type="match status" value="1"/>
</dbReference>
<dbReference type="AlphaFoldDB" id="A0A8J2RKC6"/>
<dbReference type="Pfam" id="PF00635">
    <property type="entry name" value="Motile_Sperm"/>
    <property type="match status" value="1"/>
</dbReference>
<accession>A0A8J2RKC6</accession>
<dbReference type="SUPFAM" id="SSF49354">
    <property type="entry name" value="PapD-like"/>
    <property type="match status" value="1"/>
</dbReference>
<dbReference type="GO" id="GO:0005814">
    <property type="term" value="C:centriole"/>
    <property type="evidence" value="ECO:0007669"/>
    <property type="project" value="TreeGrafter"/>
</dbReference>
<dbReference type="PANTHER" id="PTHR16029:SF11">
    <property type="entry name" value="CENTROSOMAL PROTEIN OF 192 KDA"/>
    <property type="match status" value="1"/>
</dbReference>
<dbReference type="PANTHER" id="PTHR16029">
    <property type="entry name" value="CENTROSOMAL PROTEIN OF 192 KDA"/>
    <property type="match status" value="1"/>
</dbReference>
<feature type="domain" description="MSP" evidence="1">
    <location>
        <begin position="3"/>
        <end position="119"/>
    </location>
</feature>
<evidence type="ECO:0000259" key="1">
    <source>
        <dbReference type="PROSITE" id="PS50202"/>
    </source>
</evidence>
<dbReference type="InterPro" id="IPR054090">
    <property type="entry name" value="Cep192_Spd-2-like_dom"/>
</dbReference>
<dbReference type="GO" id="GO:0000242">
    <property type="term" value="C:pericentriolar material"/>
    <property type="evidence" value="ECO:0007669"/>
    <property type="project" value="TreeGrafter"/>
</dbReference>
<comment type="caution">
    <text evidence="2">The sequence shown here is derived from an EMBL/GenBank/DDBJ whole genome shotgun (WGS) entry which is preliminary data.</text>
</comment>
<keyword evidence="3" id="KW-1185">Reference proteome</keyword>
<gene>
    <name evidence="2" type="ORF">DGAL_LOCUS7740</name>
</gene>